<evidence type="ECO:0000313" key="2">
    <source>
        <dbReference type="Proteomes" id="UP000063234"/>
    </source>
</evidence>
<dbReference type="KEGG" id="ttk:TST_0053"/>
<evidence type="ECO:0008006" key="3">
    <source>
        <dbReference type="Google" id="ProtNLM"/>
    </source>
</evidence>
<gene>
    <name evidence="1" type="ORF">TST_0053</name>
</gene>
<name>A0A0S3QRB0_THET7</name>
<proteinExistence type="predicted"/>
<dbReference type="Proteomes" id="UP000063234">
    <property type="component" value="Chromosome"/>
</dbReference>
<dbReference type="PANTHER" id="PTHR38597:SF1">
    <property type="entry name" value="BLL3834 PROTEIN"/>
    <property type="match status" value="1"/>
</dbReference>
<accession>A0A0S3QRB0</accession>
<reference evidence="2" key="1">
    <citation type="journal article" date="2018" name="Science">
        <title>A primordial and reversible TCA cycle in a facultatively chemolithoautotrophic thermophile.</title>
        <authorList>
            <person name="Nunoura T."/>
            <person name="Chikaraishi Y."/>
            <person name="Izaki R."/>
            <person name="Suwa T."/>
            <person name="Sato T."/>
            <person name="Harada T."/>
            <person name="Mori K."/>
            <person name="Kato Y."/>
            <person name="Miyazaki M."/>
            <person name="Shimamura S."/>
            <person name="Yanagawa K."/>
            <person name="Shuto A."/>
            <person name="Ohkouchi N."/>
            <person name="Fujita N."/>
            <person name="Takaki Y."/>
            <person name="Atomi H."/>
            <person name="Takai K."/>
        </authorList>
    </citation>
    <scope>NUCLEOTIDE SEQUENCE [LARGE SCALE GENOMIC DNA]</scope>
    <source>
        <strain evidence="2">DSM 17441 / JCM 13301 / NBRC 103674 / ABI70S6</strain>
    </source>
</reference>
<sequence length="330" mass="36910">MVELSSAILQVMVLEWGTKGIISRLADPFWFQALGCLLGFDWHSSGLTTTTTGAIKEALNKCGSELGLFAAGGKGKTALETPLQLAETCEKTGIEEGEKLIKVSRLTAKIDNNAVQDGYSLYHHVIFFDKEGNWCVVQQGLNPNNNMARRYHWLSESVKSFTEDPHHAVCCDNRGRILNLVASEAKENRKGMLELAKEGERALAEMELVLKMPLHHHIDKLSINLSRFKSVLVHTYERQVISFEELLLTKGVGASFLRALALTSEVVFGKPVSFKDPARFSFAHGGKDGHPYPVNLRIYKHTIEILKEIINKAKIGKTDKLKALRRLSRW</sequence>
<dbReference type="PANTHER" id="PTHR38597">
    <property type="entry name" value="BLL3834 PROTEIN"/>
    <property type="match status" value="1"/>
</dbReference>
<dbReference type="AlphaFoldDB" id="A0A0S3QRB0"/>
<organism evidence="1 2">
    <name type="scientific">Thermosulfidibacter takaii (strain DSM 17441 / JCM 13301 / NBRC 103674 / ABI70S6)</name>
    <dbReference type="NCBI Taxonomy" id="1298851"/>
    <lineage>
        <taxon>Bacteria</taxon>
        <taxon>Pseudomonadati</taxon>
        <taxon>Thermosulfidibacterota</taxon>
        <taxon>Thermosulfidibacteria</taxon>
        <taxon>Thermosulfidibacterales</taxon>
        <taxon>Thermosulfidibacteraceae</taxon>
    </lineage>
</organism>
<dbReference type="PATRIC" id="fig|1298851.3.peg.56"/>
<dbReference type="Pfam" id="PF05559">
    <property type="entry name" value="DUF763"/>
    <property type="match status" value="1"/>
</dbReference>
<evidence type="ECO:0000313" key="1">
    <source>
        <dbReference type="EMBL" id="BAT70863.1"/>
    </source>
</evidence>
<dbReference type="InterPro" id="IPR008482">
    <property type="entry name" value="DUF763"/>
</dbReference>
<protein>
    <recommendedName>
        <fullName evidence="3">DUF763 domain-containing protein</fullName>
    </recommendedName>
</protein>
<keyword evidence="2" id="KW-1185">Reference proteome</keyword>
<dbReference type="EMBL" id="AP013035">
    <property type="protein sequence ID" value="BAT70863.1"/>
    <property type="molecule type" value="Genomic_DNA"/>
</dbReference>
<dbReference type="STRING" id="1298851.TST_0053"/>